<gene>
    <name evidence="5" type="ORF">SAMN05444141_11084</name>
</gene>
<accession>A0A1I7DTB0</accession>
<comment type="catalytic activity">
    <reaction evidence="3">
        <text>an acyl-CoA + acetate = a carboxylate + acetyl-CoA</text>
        <dbReference type="Rhea" id="RHEA:13381"/>
        <dbReference type="ChEBI" id="CHEBI:29067"/>
        <dbReference type="ChEBI" id="CHEBI:30089"/>
        <dbReference type="ChEBI" id="CHEBI:57288"/>
        <dbReference type="ChEBI" id="CHEBI:58342"/>
        <dbReference type="EC" id="2.8.3.8"/>
    </reaction>
</comment>
<dbReference type="GO" id="GO:0008775">
    <property type="term" value="F:acetate CoA-transferase activity"/>
    <property type="evidence" value="ECO:0007669"/>
    <property type="project" value="UniProtKB-EC"/>
</dbReference>
<keyword evidence="6" id="KW-1185">Reference proteome</keyword>
<reference evidence="6" key="1">
    <citation type="submission" date="2016-10" db="EMBL/GenBank/DDBJ databases">
        <authorList>
            <person name="Varghese N."/>
            <person name="Submissions S."/>
        </authorList>
    </citation>
    <scope>NUCLEOTIDE SEQUENCE [LARGE SCALE GENOMIC DNA]</scope>
    <source>
        <strain evidence="6">DSM 17465</strain>
    </source>
</reference>
<dbReference type="Pfam" id="PF01144">
    <property type="entry name" value="CoA_trans"/>
    <property type="match status" value="1"/>
</dbReference>
<dbReference type="SMART" id="SM00882">
    <property type="entry name" value="CoA_trans"/>
    <property type="match status" value="1"/>
</dbReference>
<dbReference type="PANTHER" id="PTHR43293">
    <property type="entry name" value="ACETATE COA-TRANSFERASE YDIF"/>
    <property type="match status" value="1"/>
</dbReference>
<evidence type="ECO:0000256" key="4">
    <source>
        <dbReference type="PIRSR" id="PIRSR000858-1"/>
    </source>
</evidence>
<dbReference type="EMBL" id="FPBD01000010">
    <property type="protein sequence ID" value="SFU14885.1"/>
    <property type="molecule type" value="Genomic_DNA"/>
</dbReference>
<dbReference type="GO" id="GO:0046952">
    <property type="term" value="P:ketone body catabolic process"/>
    <property type="evidence" value="ECO:0007669"/>
    <property type="project" value="InterPro"/>
</dbReference>
<dbReference type="AlphaFoldDB" id="A0A1I7DTB0"/>
<dbReference type="InterPro" id="IPR004165">
    <property type="entry name" value="CoA_trans_fam_I"/>
</dbReference>
<evidence type="ECO:0000313" key="6">
    <source>
        <dbReference type="Proteomes" id="UP000183371"/>
    </source>
</evidence>
<evidence type="ECO:0000313" key="5">
    <source>
        <dbReference type="EMBL" id="SFU14885.1"/>
    </source>
</evidence>
<dbReference type="Gene3D" id="3.40.1080.10">
    <property type="entry name" value="Glutaconate Coenzyme A-transferase"/>
    <property type="match status" value="2"/>
</dbReference>
<sequence>MTKFSTLEQALSVIKDGDTVASTGVIGWITPDVLLKGISDRFEATGHPNNLDFYFPCGTGDAMHIGGMDHIAKKGLLRRIMAGSMLNPVHPETGERPKLMQMIQNNEIECFSWAMGTSMHWFREVARRSPGYLTKTGIGTFVDPDVCGGKFTESSQDGLVEKIKFKGEDYLFYPTRPIHVGLLRATSADDNGNLSFENEALLSSNIAIATAVRASGGIVIAQVENKVDRGSRPTNIVKLPGALVDHVVLVDSAQQPMVTDIDYDANYLGLNRIEMTELPRPPVCVDKIIARRASWETKKHELGILGFGASGDIPLVMAEDGKFDGDEIYDYQFTTEHGSYGGVVMMGWQFSANANPEALVDGLTQFDVIEGGLCKFAALAFAEFDSKGTINVSKFGKVNPGSGGFINIAHNAERLVFTGTFTTAGLKTAVRDGKLEIVKEGKIKKFVETAQHITYLVKEGVVKRNQQAKIVTERAVFEVHEDGLHLVEIAPGIDLQTQILDQMDYAPARVAEPLPLMDAELFAEDYVE</sequence>
<dbReference type="RefSeq" id="WP_054784198.1">
    <property type="nucleotide sequence ID" value="NZ_FPBD01000010.1"/>
</dbReference>
<dbReference type="SUPFAM" id="SSF100950">
    <property type="entry name" value="NagB/RpiA/CoA transferase-like"/>
    <property type="match status" value="2"/>
</dbReference>
<proteinExistence type="inferred from homology"/>
<dbReference type="InterPro" id="IPR014388">
    <property type="entry name" value="3-oxoacid_CoA-transferase"/>
</dbReference>
<feature type="active site" description="5-glutamyl coenzyme A thioester intermediate" evidence="4">
    <location>
        <position position="336"/>
    </location>
</feature>
<name>A0A1I7DTB0_9HYPH</name>
<protein>
    <recommendedName>
        <fullName evidence="3">Acetate CoA-transferase YdiF</fullName>
        <ecNumber evidence="3">2.8.3.8</ecNumber>
    </recommendedName>
</protein>
<dbReference type="PIRSF" id="PIRSF000858">
    <property type="entry name" value="SCOT-t"/>
    <property type="match status" value="1"/>
</dbReference>
<comment type="similarity">
    <text evidence="1 3">Belongs to the 3-oxoacid CoA-transferase family.</text>
</comment>
<dbReference type="EC" id="2.8.3.8" evidence="3"/>
<dbReference type="InterPro" id="IPR037171">
    <property type="entry name" value="NagB/RpiA_transferase-like"/>
</dbReference>
<evidence type="ECO:0000256" key="3">
    <source>
        <dbReference type="PIRNR" id="PIRNR000858"/>
    </source>
</evidence>
<evidence type="ECO:0000256" key="2">
    <source>
        <dbReference type="ARBA" id="ARBA00022679"/>
    </source>
</evidence>
<dbReference type="Proteomes" id="UP000183371">
    <property type="component" value="Unassembled WGS sequence"/>
</dbReference>
<evidence type="ECO:0000256" key="1">
    <source>
        <dbReference type="ARBA" id="ARBA00007154"/>
    </source>
</evidence>
<comment type="function">
    <text evidence="3">CoA transferase having broad substrate specificity for short-chain acyl-CoA thioesters with the activity decreasing when the length of the carboxylic acid chain exceeds four carbons.</text>
</comment>
<organism evidence="5 6">
    <name type="scientific">Pseudovibrio denitrificans</name>
    <dbReference type="NCBI Taxonomy" id="258256"/>
    <lineage>
        <taxon>Bacteria</taxon>
        <taxon>Pseudomonadati</taxon>
        <taxon>Pseudomonadota</taxon>
        <taxon>Alphaproteobacteria</taxon>
        <taxon>Hyphomicrobiales</taxon>
        <taxon>Stappiaceae</taxon>
        <taxon>Pseudovibrio</taxon>
    </lineage>
</organism>
<dbReference type="PANTHER" id="PTHR43293:SF1">
    <property type="entry name" value="ACETATE COA-TRANSFERASE YDIF"/>
    <property type="match status" value="1"/>
</dbReference>
<keyword evidence="2 3" id="KW-0808">Transferase</keyword>